<organism evidence="1 2">
    <name type="scientific">Carnegiea gigantea</name>
    <dbReference type="NCBI Taxonomy" id="171969"/>
    <lineage>
        <taxon>Eukaryota</taxon>
        <taxon>Viridiplantae</taxon>
        <taxon>Streptophyta</taxon>
        <taxon>Embryophyta</taxon>
        <taxon>Tracheophyta</taxon>
        <taxon>Spermatophyta</taxon>
        <taxon>Magnoliopsida</taxon>
        <taxon>eudicotyledons</taxon>
        <taxon>Gunneridae</taxon>
        <taxon>Pentapetalae</taxon>
        <taxon>Caryophyllales</taxon>
        <taxon>Cactineae</taxon>
        <taxon>Cactaceae</taxon>
        <taxon>Cactoideae</taxon>
        <taxon>Echinocereeae</taxon>
        <taxon>Carnegiea</taxon>
    </lineage>
</organism>
<name>A0A9Q1KL01_9CARY</name>
<dbReference type="AlphaFoldDB" id="A0A9Q1KL01"/>
<comment type="caution">
    <text evidence="1">The sequence shown here is derived from an EMBL/GenBank/DDBJ whole genome shotgun (WGS) entry which is preliminary data.</text>
</comment>
<evidence type="ECO:0000313" key="2">
    <source>
        <dbReference type="Proteomes" id="UP001153076"/>
    </source>
</evidence>
<gene>
    <name evidence="1" type="ORF">Cgig2_019274</name>
</gene>
<sequence>MPGERVVTGKRETKRGIREVWGRGKGMVLREGGGGHGDGVRIGAHWKPGRTCDIDQREAPCEVEDVVKQRWMTISAERGEGWYANAQIVSFLEVRGPGVKGSKVKAFSDTDEFQAYVEEHSMNIVRHPVCIGKWVLGSYGRTVYKRFKERTRSDTRRHCGQQKRALTLERVPTLAHKEELERMRALLMWMGAGDSVPEVMQHEGSTALRNSEGTVHAAEGERVGTSPALRMHKSMSPNSMRHGTCGGKGDGCIAQRQRTMAPTVECDHSQADVGDGGEKRARCACLVEHLKTLRRDKRKPSPAAAPLAKQVSPYVNPIAVCGGTGSAVCRMCTSPATVQMRARPQAKNKR</sequence>
<reference evidence="1" key="1">
    <citation type="submission" date="2022-04" db="EMBL/GenBank/DDBJ databases">
        <title>Carnegiea gigantea Genome sequencing and assembly v2.</title>
        <authorList>
            <person name="Copetti D."/>
            <person name="Sanderson M.J."/>
            <person name="Burquez A."/>
            <person name="Wojciechowski M.F."/>
        </authorList>
    </citation>
    <scope>NUCLEOTIDE SEQUENCE</scope>
    <source>
        <strain evidence="1">SGP5-SGP5p</strain>
        <tissue evidence="1">Aerial part</tissue>
    </source>
</reference>
<dbReference type="Proteomes" id="UP001153076">
    <property type="component" value="Unassembled WGS sequence"/>
</dbReference>
<dbReference type="EMBL" id="JAKOGI010000056">
    <property type="protein sequence ID" value="KAJ8446381.1"/>
    <property type="molecule type" value="Genomic_DNA"/>
</dbReference>
<protein>
    <submittedName>
        <fullName evidence="1">Uncharacterized protein</fullName>
    </submittedName>
</protein>
<accession>A0A9Q1KL01</accession>
<evidence type="ECO:0000313" key="1">
    <source>
        <dbReference type="EMBL" id="KAJ8446381.1"/>
    </source>
</evidence>
<proteinExistence type="predicted"/>
<keyword evidence="2" id="KW-1185">Reference proteome</keyword>